<protein>
    <submittedName>
        <fullName evidence="9">Predicted PurR-regulated permease PerM</fullName>
    </submittedName>
</protein>
<keyword evidence="4" id="KW-1003">Cell membrane</keyword>
<comment type="subcellular location">
    <subcellularLocation>
        <location evidence="1">Cell membrane</location>
        <topology evidence="1">Multi-pass membrane protein</topology>
    </subcellularLocation>
</comment>
<reference evidence="9 10" key="1">
    <citation type="submission" date="2017-04" db="EMBL/GenBank/DDBJ databases">
        <authorList>
            <person name="Afonso C.L."/>
            <person name="Miller P.J."/>
            <person name="Scott M.A."/>
            <person name="Spackman E."/>
            <person name="Goraichik I."/>
            <person name="Dimitrov K.M."/>
            <person name="Suarez D.L."/>
            <person name="Swayne D.E."/>
        </authorList>
    </citation>
    <scope>NUCLEOTIDE SEQUENCE [LARGE SCALE GENOMIC DNA]</scope>
    <source>
        <strain evidence="9 10">VK13</strain>
    </source>
</reference>
<dbReference type="PANTHER" id="PTHR21716:SF53">
    <property type="entry name" value="PERMEASE PERM-RELATED"/>
    <property type="match status" value="1"/>
</dbReference>
<dbReference type="Pfam" id="PF01594">
    <property type="entry name" value="AI-2E_transport"/>
    <property type="match status" value="1"/>
</dbReference>
<evidence type="ECO:0000256" key="2">
    <source>
        <dbReference type="ARBA" id="ARBA00009773"/>
    </source>
</evidence>
<keyword evidence="7 8" id="KW-0472">Membrane</keyword>
<dbReference type="PANTHER" id="PTHR21716">
    <property type="entry name" value="TRANSMEMBRANE PROTEIN"/>
    <property type="match status" value="1"/>
</dbReference>
<evidence type="ECO:0000256" key="8">
    <source>
        <dbReference type="SAM" id="Phobius"/>
    </source>
</evidence>
<keyword evidence="10" id="KW-1185">Reference proteome</keyword>
<feature type="transmembrane region" description="Helical" evidence="8">
    <location>
        <begin position="6"/>
        <end position="23"/>
    </location>
</feature>
<dbReference type="STRING" id="1938817.SAMN06296008_10367"/>
<feature type="transmembrane region" description="Helical" evidence="8">
    <location>
        <begin position="191"/>
        <end position="208"/>
    </location>
</feature>
<dbReference type="EMBL" id="FWXJ01000003">
    <property type="protein sequence ID" value="SMC35685.1"/>
    <property type="molecule type" value="Genomic_DNA"/>
</dbReference>
<accession>A0A1W1YHN2</accession>
<sequence>MLMSEILMPFLAAFIFAYILEPLKVRLAMAKIPEGLAALVAVFIGIIAATFIILLLLNLLQHEIPQIRQQFPQWIENLKLWLTPKLATFDIELDWKDIQDQATAQITTQLSDNANTVVTKSITTILKSSSSILGFFANSVLALFVLFYLLLDWNHFFGKIGNAIPKKLQATIFPLAIEVDSLLSQYLRGQVLVMLVLSVTYSLGLYLIGVKSAFALGTFTGLVAFIPYVGFMISLCLSLLAALLQFGSGNEILLVLVLFSLGQVLEGFYLTPRLVGERIGLHPVAVLFALMVFGKLFGFLGILLAFPMSAICLVAFRFLKHKYFSSQWYKAN</sequence>
<evidence type="ECO:0000256" key="5">
    <source>
        <dbReference type="ARBA" id="ARBA00022692"/>
    </source>
</evidence>
<keyword evidence="3" id="KW-0813">Transport</keyword>
<feature type="transmembrane region" description="Helical" evidence="8">
    <location>
        <begin position="283"/>
        <end position="316"/>
    </location>
</feature>
<evidence type="ECO:0000313" key="9">
    <source>
        <dbReference type="EMBL" id="SMC35685.1"/>
    </source>
</evidence>
<organism evidence="9 10">
    <name type="scientific">Polynucleobacter kasalickyi</name>
    <dbReference type="NCBI Taxonomy" id="1938817"/>
    <lineage>
        <taxon>Bacteria</taxon>
        <taxon>Pseudomonadati</taxon>
        <taxon>Pseudomonadota</taxon>
        <taxon>Betaproteobacteria</taxon>
        <taxon>Burkholderiales</taxon>
        <taxon>Burkholderiaceae</taxon>
        <taxon>Polynucleobacter</taxon>
    </lineage>
</organism>
<gene>
    <name evidence="9" type="ORF">SAMN06296008_10367</name>
</gene>
<evidence type="ECO:0000256" key="1">
    <source>
        <dbReference type="ARBA" id="ARBA00004651"/>
    </source>
</evidence>
<feature type="transmembrane region" description="Helical" evidence="8">
    <location>
        <begin position="214"/>
        <end position="240"/>
    </location>
</feature>
<dbReference type="AlphaFoldDB" id="A0A1W1YHN2"/>
<feature type="transmembrane region" description="Helical" evidence="8">
    <location>
        <begin position="132"/>
        <end position="151"/>
    </location>
</feature>
<dbReference type="InterPro" id="IPR002549">
    <property type="entry name" value="AI-2E-like"/>
</dbReference>
<evidence type="ECO:0000256" key="6">
    <source>
        <dbReference type="ARBA" id="ARBA00022989"/>
    </source>
</evidence>
<dbReference type="GO" id="GO:0005886">
    <property type="term" value="C:plasma membrane"/>
    <property type="evidence" value="ECO:0007669"/>
    <property type="project" value="UniProtKB-SubCell"/>
</dbReference>
<evidence type="ECO:0000313" key="10">
    <source>
        <dbReference type="Proteomes" id="UP000192708"/>
    </source>
</evidence>
<comment type="similarity">
    <text evidence="2">Belongs to the autoinducer-2 exporter (AI-2E) (TC 2.A.86) family.</text>
</comment>
<evidence type="ECO:0000256" key="4">
    <source>
        <dbReference type="ARBA" id="ARBA00022475"/>
    </source>
</evidence>
<feature type="transmembrane region" description="Helical" evidence="8">
    <location>
        <begin position="35"/>
        <end position="57"/>
    </location>
</feature>
<evidence type="ECO:0000256" key="3">
    <source>
        <dbReference type="ARBA" id="ARBA00022448"/>
    </source>
</evidence>
<evidence type="ECO:0000256" key="7">
    <source>
        <dbReference type="ARBA" id="ARBA00023136"/>
    </source>
</evidence>
<dbReference type="GO" id="GO:0055085">
    <property type="term" value="P:transmembrane transport"/>
    <property type="evidence" value="ECO:0007669"/>
    <property type="project" value="TreeGrafter"/>
</dbReference>
<proteinExistence type="inferred from homology"/>
<dbReference type="Proteomes" id="UP000192708">
    <property type="component" value="Unassembled WGS sequence"/>
</dbReference>
<keyword evidence="5 8" id="KW-0812">Transmembrane</keyword>
<name>A0A1W1YHN2_9BURK</name>
<keyword evidence="6 8" id="KW-1133">Transmembrane helix</keyword>